<dbReference type="RefSeq" id="WP_090550227.1">
    <property type="nucleotide sequence ID" value="NZ_FNSR01000002.1"/>
</dbReference>
<dbReference type="OrthoDB" id="9802772at2"/>
<dbReference type="InterPro" id="IPR027417">
    <property type="entry name" value="P-loop_NTPase"/>
</dbReference>
<dbReference type="PANTHER" id="PTHR43297:SF2">
    <property type="entry name" value="DIPEPTIDE TRANSPORT ATP-BINDING PROTEIN DPPD"/>
    <property type="match status" value="1"/>
</dbReference>
<proteinExistence type="inferred from homology"/>
<dbReference type="InterPro" id="IPR003439">
    <property type="entry name" value="ABC_transporter-like_ATP-bd"/>
</dbReference>
<keyword evidence="5" id="KW-0997">Cell inner membrane</keyword>
<dbReference type="InterPro" id="IPR017871">
    <property type="entry name" value="ABC_transporter-like_CS"/>
</dbReference>
<comment type="subcellular location">
    <subcellularLocation>
        <location evidence="1">Cell inner membrane</location>
        <topology evidence="1">Peripheral membrane protein</topology>
    </subcellularLocation>
</comment>
<evidence type="ECO:0000313" key="11">
    <source>
        <dbReference type="Proteomes" id="UP000199120"/>
    </source>
</evidence>
<comment type="similarity">
    <text evidence="2">Belongs to the ABC transporter superfamily.</text>
</comment>
<dbReference type="PROSITE" id="PS50893">
    <property type="entry name" value="ABC_TRANSPORTER_2"/>
    <property type="match status" value="1"/>
</dbReference>
<evidence type="ECO:0000256" key="4">
    <source>
        <dbReference type="ARBA" id="ARBA00022475"/>
    </source>
</evidence>
<dbReference type="FunFam" id="3.40.50.300:FF:000016">
    <property type="entry name" value="Oligopeptide ABC transporter ATP-binding component"/>
    <property type="match status" value="1"/>
</dbReference>
<dbReference type="Pfam" id="PF08352">
    <property type="entry name" value="oligo_HPY"/>
    <property type="match status" value="1"/>
</dbReference>
<evidence type="ECO:0000256" key="3">
    <source>
        <dbReference type="ARBA" id="ARBA00022448"/>
    </source>
</evidence>
<keyword evidence="3" id="KW-0813">Transport</keyword>
<gene>
    <name evidence="10" type="ORF">SAMN05192542_11391</name>
</gene>
<dbReference type="InterPro" id="IPR050388">
    <property type="entry name" value="ABC_Ni/Peptide_Import"/>
</dbReference>
<evidence type="ECO:0000256" key="8">
    <source>
        <dbReference type="ARBA" id="ARBA00023136"/>
    </source>
</evidence>
<evidence type="ECO:0000256" key="2">
    <source>
        <dbReference type="ARBA" id="ARBA00005417"/>
    </source>
</evidence>
<dbReference type="EMBL" id="FOAJ01000013">
    <property type="protein sequence ID" value="SEL77008.1"/>
    <property type="molecule type" value="Genomic_DNA"/>
</dbReference>
<protein>
    <submittedName>
        <fullName evidence="10">Peptide/nickel transport system ATP-binding protein</fullName>
    </submittedName>
</protein>
<dbReference type="InterPro" id="IPR013563">
    <property type="entry name" value="Oligopep_ABC_C"/>
</dbReference>
<evidence type="ECO:0000256" key="7">
    <source>
        <dbReference type="ARBA" id="ARBA00022840"/>
    </source>
</evidence>
<keyword evidence="11" id="KW-1185">Reference proteome</keyword>
<dbReference type="Proteomes" id="UP000199120">
    <property type="component" value="Unassembled WGS sequence"/>
</dbReference>
<dbReference type="STRING" id="416943.SAMN05445871_5037"/>
<dbReference type="SUPFAM" id="SSF52540">
    <property type="entry name" value="P-loop containing nucleoside triphosphate hydrolases"/>
    <property type="match status" value="1"/>
</dbReference>
<keyword evidence="7 10" id="KW-0067">ATP-binding</keyword>
<dbReference type="PROSITE" id="PS00211">
    <property type="entry name" value="ABC_TRANSPORTER_1"/>
    <property type="match status" value="1"/>
</dbReference>
<keyword evidence="6" id="KW-0547">Nucleotide-binding</keyword>
<sequence>MRGAHPRVASASQAGLTAAPPLAATADAPILRIRGLGVEFAGEHGAAPALRGVDLDVAAGRCVGVVGESGSGKSVTSLAVMGLLPQPGARITSGSIKFEGRDLLAMSAARRRMQRGRAIAMIFQDPLSSLNPVFTIGDQIAEAIVAHEAVDRRAARRRAIELLDQVRIPSAARRVDDYPHRLSGGMRQRVMIAMALACNPRLLIADEPTTALDVTVQAQIVELLDEIRRERGTAIVLISHNLGLVAGLADEIAVMYAGRIVEHGPAERVISHPEHPYTVGLLGAVPRAEPGDAPLIAIPGSVPDLRMLPAGCAFAPRCPFRLDACQSIEPALNPLAAGHAAACHAAPLEPNT</sequence>
<dbReference type="GO" id="GO:0015833">
    <property type="term" value="P:peptide transport"/>
    <property type="evidence" value="ECO:0007669"/>
    <property type="project" value="InterPro"/>
</dbReference>
<dbReference type="GO" id="GO:0055085">
    <property type="term" value="P:transmembrane transport"/>
    <property type="evidence" value="ECO:0007669"/>
    <property type="project" value="UniProtKB-ARBA"/>
</dbReference>
<dbReference type="PANTHER" id="PTHR43297">
    <property type="entry name" value="OLIGOPEPTIDE TRANSPORT ATP-BINDING PROTEIN APPD"/>
    <property type="match status" value="1"/>
</dbReference>
<evidence type="ECO:0000256" key="6">
    <source>
        <dbReference type="ARBA" id="ARBA00022741"/>
    </source>
</evidence>
<dbReference type="CDD" id="cd03257">
    <property type="entry name" value="ABC_NikE_OppD_transporters"/>
    <property type="match status" value="1"/>
</dbReference>
<name>A0A1H7SX27_9BURK</name>
<keyword evidence="4" id="KW-1003">Cell membrane</keyword>
<evidence type="ECO:0000256" key="5">
    <source>
        <dbReference type="ARBA" id="ARBA00022519"/>
    </source>
</evidence>
<dbReference type="GO" id="GO:0005524">
    <property type="term" value="F:ATP binding"/>
    <property type="evidence" value="ECO:0007669"/>
    <property type="project" value="UniProtKB-KW"/>
</dbReference>
<dbReference type="Pfam" id="PF00005">
    <property type="entry name" value="ABC_tran"/>
    <property type="match status" value="1"/>
</dbReference>
<organism evidence="10 11">
    <name type="scientific">Paraburkholderia caballeronis</name>
    <dbReference type="NCBI Taxonomy" id="416943"/>
    <lineage>
        <taxon>Bacteria</taxon>
        <taxon>Pseudomonadati</taxon>
        <taxon>Pseudomonadota</taxon>
        <taxon>Betaproteobacteria</taxon>
        <taxon>Burkholderiales</taxon>
        <taxon>Burkholderiaceae</taxon>
        <taxon>Paraburkholderia</taxon>
    </lineage>
</organism>
<dbReference type="AlphaFoldDB" id="A0A1H7SX27"/>
<keyword evidence="8" id="KW-0472">Membrane</keyword>
<feature type="domain" description="ABC transporter" evidence="9">
    <location>
        <begin position="33"/>
        <end position="282"/>
    </location>
</feature>
<dbReference type="InterPro" id="IPR003593">
    <property type="entry name" value="AAA+_ATPase"/>
</dbReference>
<evidence type="ECO:0000256" key="1">
    <source>
        <dbReference type="ARBA" id="ARBA00004417"/>
    </source>
</evidence>
<accession>A0A1H7SX27</accession>
<dbReference type="NCBIfam" id="TIGR01727">
    <property type="entry name" value="oligo_HPY"/>
    <property type="match status" value="1"/>
</dbReference>
<reference evidence="11" key="1">
    <citation type="submission" date="2016-10" db="EMBL/GenBank/DDBJ databases">
        <authorList>
            <person name="Varghese N."/>
            <person name="Submissions S."/>
        </authorList>
    </citation>
    <scope>NUCLEOTIDE SEQUENCE [LARGE SCALE GENOMIC DNA]</scope>
    <source>
        <strain evidence="11">LMG 26416</strain>
    </source>
</reference>
<evidence type="ECO:0000259" key="9">
    <source>
        <dbReference type="PROSITE" id="PS50893"/>
    </source>
</evidence>
<dbReference type="GO" id="GO:0005886">
    <property type="term" value="C:plasma membrane"/>
    <property type="evidence" value="ECO:0007669"/>
    <property type="project" value="UniProtKB-SubCell"/>
</dbReference>
<dbReference type="SMART" id="SM00382">
    <property type="entry name" value="AAA"/>
    <property type="match status" value="1"/>
</dbReference>
<evidence type="ECO:0000313" key="10">
    <source>
        <dbReference type="EMBL" id="SEL77008.1"/>
    </source>
</evidence>
<dbReference type="Gene3D" id="3.40.50.300">
    <property type="entry name" value="P-loop containing nucleotide triphosphate hydrolases"/>
    <property type="match status" value="1"/>
</dbReference>
<dbReference type="GO" id="GO:0016887">
    <property type="term" value="F:ATP hydrolysis activity"/>
    <property type="evidence" value="ECO:0007669"/>
    <property type="project" value="InterPro"/>
</dbReference>